<accession>A0A0P1BRY0</accession>
<evidence type="ECO:0000256" key="1">
    <source>
        <dbReference type="SAM" id="MobiDB-lite"/>
    </source>
</evidence>
<keyword evidence="3" id="KW-1185">Reference proteome</keyword>
<reference evidence="2 3" key="1">
    <citation type="submission" date="2014-09" db="EMBL/GenBank/DDBJ databases">
        <authorList>
            <person name="Magalhaes I.L.F."/>
            <person name="Oliveira U."/>
            <person name="Santos F.R."/>
            <person name="Vidigal T.H.D.A."/>
            <person name="Brescovit A.D."/>
            <person name="Santos A.J."/>
        </authorList>
    </citation>
    <scope>NUCLEOTIDE SEQUENCE [LARGE SCALE GENOMIC DNA]</scope>
</reference>
<feature type="region of interest" description="Disordered" evidence="1">
    <location>
        <begin position="146"/>
        <end position="192"/>
    </location>
</feature>
<organism evidence="2 3">
    <name type="scientific">Ceraceosorus bombacis</name>
    <dbReference type="NCBI Taxonomy" id="401625"/>
    <lineage>
        <taxon>Eukaryota</taxon>
        <taxon>Fungi</taxon>
        <taxon>Dikarya</taxon>
        <taxon>Basidiomycota</taxon>
        <taxon>Ustilaginomycotina</taxon>
        <taxon>Exobasidiomycetes</taxon>
        <taxon>Ceraceosorales</taxon>
        <taxon>Ceraceosoraceae</taxon>
        <taxon>Ceraceosorus</taxon>
    </lineage>
</organism>
<evidence type="ECO:0000313" key="3">
    <source>
        <dbReference type="Proteomes" id="UP000054845"/>
    </source>
</evidence>
<feature type="region of interest" description="Disordered" evidence="1">
    <location>
        <begin position="87"/>
        <end position="134"/>
    </location>
</feature>
<feature type="compositionally biased region" description="Low complexity" evidence="1">
    <location>
        <begin position="176"/>
        <end position="188"/>
    </location>
</feature>
<proteinExistence type="predicted"/>
<feature type="region of interest" description="Disordered" evidence="1">
    <location>
        <begin position="278"/>
        <end position="308"/>
    </location>
</feature>
<dbReference type="EMBL" id="CCYA01000290">
    <property type="protein sequence ID" value="CEH19219.1"/>
    <property type="molecule type" value="Genomic_DNA"/>
</dbReference>
<name>A0A0P1BRY0_9BASI</name>
<dbReference type="AlphaFoldDB" id="A0A0P1BRY0"/>
<protein>
    <submittedName>
        <fullName evidence="2">Uncharacterized protein</fullName>
    </submittedName>
</protein>
<dbReference type="Proteomes" id="UP000054845">
    <property type="component" value="Unassembled WGS sequence"/>
</dbReference>
<feature type="compositionally biased region" description="Low complexity" evidence="1">
    <location>
        <begin position="103"/>
        <end position="116"/>
    </location>
</feature>
<sequence length="308" mass="33758">MQEVTRGQPILPNWSDLPPSFDWQRVWRELNEQPLNTDVLSSVHLFLLRRSWTSSTTERARAARAAYDLEHDGQHAACGGLEEEGDTWASHIEPDPDEEEDAPGTAPDAAPARPTANNAVRSSAVPPSRGKRINVNLDDLPASFFREPTPEVETRRRARAVTPLTEEALSAHNNGSTSSSSSRASSSSLPPPELYAVQNPFAIAILPNEVADPAPHHRWPMTSTRPATLRSTSPPILEGLAGAFNILAEFEIADAQTEQEANVMLREWQASSLWPLAEETPRQHRRSGRIAQLQGQASVEATAELAIP</sequence>
<evidence type="ECO:0000313" key="2">
    <source>
        <dbReference type="EMBL" id="CEH19219.1"/>
    </source>
</evidence>